<dbReference type="EMBL" id="JADNRY010000067">
    <property type="protein sequence ID" value="KAF9067873.1"/>
    <property type="molecule type" value="Genomic_DNA"/>
</dbReference>
<sequence>MPLTSLCLSSNVEDLQPVQEFCFYKPNITTPQHEYHWGLQWGELNQDKYCDLGYISVRGDIARLLSDKAITLIPSEDTVNAIWELSEYNLEKSSSVHDRRRCFDALPIQPYQYRLVANTIKQHKQMPLFSFNPQTSTFQQFDYPYDSLPTFTLDVYPFHSIMHSSGVVSSESHYYVGLSRTSWTFPKARDFRRPGDADSESSGSGSSAGSICALPSPRSDISSNFLEYYNYKVHGILPAQRTSNRVSLWLESLPAEQPLTIPFDNTALGQKDDESDSAVSQDIV</sequence>
<feature type="compositionally biased region" description="Low complexity" evidence="1">
    <location>
        <begin position="200"/>
        <end position="210"/>
    </location>
</feature>
<dbReference type="AlphaFoldDB" id="A0A9P5PR15"/>
<dbReference type="OrthoDB" id="3133596at2759"/>
<reference evidence="2" key="1">
    <citation type="submission" date="2020-11" db="EMBL/GenBank/DDBJ databases">
        <authorList>
            <consortium name="DOE Joint Genome Institute"/>
            <person name="Ahrendt S."/>
            <person name="Riley R."/>
            <person name="Andreopoulos W."/>
            <person name="Labutti K."/>
            <person name="Pangilinan J."/>
            <person name="Ruiz-Duenas F.J."/>
            <person name="Barrasa J.M."/>
            <person name="Sanchez-Garcia M."/>
            <person name="Camarero S."/>
            <person name="Miyauchi S."/>
            <person name="Serrano A."/>
            <person name="Linde D."/>
            <person name="Babiker R."/>
            <person name="Drula E."/>
            <person name="Ayuso-Fernandez I."/>
            <person name="Pacheco R."/>
            <person name="Padilla G."/>
            <person name="Ferreira P."/>
            <person name="Barriuso J."/>
            <person name="Kellner H."/>
            <person name="Castanera R."/>
            <person name="Alfaro M."/>
            <person name="Ramirez L."/>
            <person name="Pisabarro A.G."/>
            <person name="Kuo A."/>
            <person name="Tritt A."/>
            <person name="Lipzen A."/>
            <person name="He G."/>
            <person name="Yan M."/>
            <person name="Ng V."/>
            <person name="Cullen D."/>
            <person name="Martin F."/>
            <person name="Rosso M.-N."/>
            <person name="Henrissat B."/>
            <person name="Hibbett D."/>
            <person name="Martinez A.T."/>
            <person name="Grigoriev I.V."/>
        </authorList>
    </citation>
    <scope>NUCLEOTIDE SEQUENCE</scope>
    <source>
        <strain evidence="2">AH 40177</strain>
    </source>
</reference>
<gene>
    <name evidence="2" type="ORF">BDP27DRAFT_1422477</name>
</gene>
<feature type="region of interest" description="Disordered" evidence="1">
    <location>
        <begin position="263"/>
        <end position="284"/>
    </location>
</feature>
<organism evidence="2 3">
    <name type="scientific">Rhodocollybia butyracea</name>
    <dbReference type="NCBI Taxonomy" id="206335"/>
    <lineage>
        <taxon>Eukaryota</taxon>
        <taxon>Fungi</taxon>
        <taxon>Dikarya</taxon>
        <taxon>Basidiomycota</taxon>
        <taxon>Agaricomycotina</taxon>
        <taxon>Agaricomycetes</taxon>
        <taxon>Agaricomycetidae</taxon>
        <taxon>Agaricales</taxon>
        <taxon>Marasmiineae</taxon>
        <taxon>Omphalotaceae</taxon>
        <taxon>Rhodocollybia</taxon>
    </lineage>
</organism>
<proteinExistence type="predicted"/>
<evidence type="ECO:0000256" key="1">
    <source>
        <dbReference type="SAM" id="MobiDB-lite"/>
    </source>
</evidence>
<comment type="caution">
    <text evidence="2">The sequence shown here is derived from an EMBL/GenBank/DDBJ whole genome shotgun (WGS) entry which is preliminary data.</text>
</comment>
<keyword evidence="3" id="KW-1185">Reference proteome</keyword>
<name>A0A9P5PR15_9AGAR</name>
<evidence type="ECO:0000313" key="3">
    <source>
        <dbReference type="Proteomes" id="UP000772434"/>
    </source>
</evidence>
<feature type="region of interest" description="Disordered" evidence="1">
    <location>
        <begin position="192"/>
        <end position="211"/>
    </location>
</feature>
<evidence type="ECO:0000313" key="2">
    <source>
        <dbReference type="EMBL" id="KAF9067873.1"/>
    </source>
</evidence>
<accession>A0A9P5PR15</accession>
<protein>
    <submittedName>
        <fullName evidence="2">Uncharacterized protein</fullName>
    </submittedName>
</protein>
<dbReference type="Proteomes" id="UP000772434">
    <property type="component" value="Unassembled WGS sequence"/>
</dbReference>